<dbReference type="InterPro" id="IPR007076">
    <property type="entry name" value="TfoX_N"/>
</dbReference>
<dbReference type="RefSeq" id="WP_088647807.1">
    <property type="nucleotide sequence ID" value="NZ_AQQR01000001.1"/>
</dbReference>
<protein>
    <recommendedName>
        <fullName evidence="1">TfoX N-terminal domain-containing protein</fullName>
    </recommendedName>
</protein>
<dbReference type="Pfam" id="PF04993">
    <property type="entry name" value="TfoX_N"/>
    <property type="match status" value="1"/>
</dbReference>
<dbReference type="Proteomes" id="UP000215377">
    <property type="component" value="Unassembled WGS sequence"/>
</dbReference>
<accession>A0A225NQR9</accession>
<dbReference type="AlphaFoldDB" id="A0A225NQR9"/>
<proteinExistence type="predicted"/>
<evidence type="ECO:0000259" key="1">
    <source>
        <dbReference type="Pfam" id="PF04993"/>
    </source>
</evidence>
<dbReference type="EMBL" id="AQQR01000001">
    <property type="protein sequence ID" value="OWU77223.1"/>
    <property type="molecule type" value="Genomic_DNA"/>
</dbReference>
<comment type="caution">
    <text evidence="2">The sequence shown here is derived from an EMBL/GenBank/DDBJ whole genome shotgun (WGS) entry which is preliminary data.</text>
</comment>
<evidence type="ECO:0000313" key="3">
    <source>
        <dbReference type="Proteomes" id="UP000215377"/>
    </source>
</evidence>
<gene>
    <name evidence="2" type="ORF">ATO3_00275</name>
</gene>
<name>A0A225NQR9_9RHOB</name>
<sequence>MAYDESRAEIMRADFGFEPGLSEKPMFGGICFLLHGNMLGAYGPQGALYRPGKAVEAQVLSRDGVSPMMQGTRRMGGFVRLDPGAFDEDADLRQELTQLSLAHVACLPPKE</sequence>
<evidence type="ECO:0000313" key="2">
    <source>
        <dbReference type="EMBL" id="OWU77223.1"/>
    </source>
</evidence>
<organism evidence="2 3">
    <name type="scientific">Marinibacterium profundimaris</name>
    <dbReference type="NCBI Taxonomy" id="1679460"/>
    <lineage>
        <taxon>Bacteria</taxon>
        <taxon>Pseudomonadati</taxon>
        <taxon>Pseudomonadota</taxon>
        <taxon>Alphaproteobacteria</taxon>
        <taxon>Rhodobacterales</taxon>
        <taxon>Paracoccaceae</taxon>
        <taxon>Marinibacterium</taxon>
    </lineage>
</organism>
<keyword evidence="3" id="KW-1185">Reference proteome</keyword>
<dbReference type="SUPFAM" id="SSF159894">
    <property type="entry name" value="YgaC/TfoX-N like"/>
    <property type="match status" value="1"/>
</dbReference>
<feature type="domain" description="TfoX N-terminal" evidence="1">
    <location>
        <begin position="21"/>
        <end position="94"/>
    </location>
</feature>
<dbReference type="OrthoDB" id="214902at2"/>
<reference evidence="2 3" key="1">
    <citation type="submission" date="2013-04" db="EMBL/GenBank/DDBJ databases">
        <title>Oceanicola sp. 22II1-22F33 Genome Sequencing.</title>
        <authorList>
            <person name="Lai Q."/>
            <person name="Li G."/>
            <person name="Shao Z."/>
        </authorList>
    </citation>
    <scope>NUCLEOTIDE SEQUENCE [LARGE SCALE GENOMIC DNA]</scope>
    <source>
        <strain evidence="2 3">22II1-22F33</strain>
    </source>
</reference>